<dbReference type="InterPro" id="IPR013785">
    <property type="entry name" value="Aldolase_TIM"/>
</dbReference>
<dbReference type="InterPro" id="IPR023885">
    <property type="entry name" value="4Fe4S-binding_SPASM_dom"/>
</dbReference>
<dbReference type="Proteomes" id="UP000010847">
    <property type="component" value="Chromosome"/>
</dbReference>
<comment type="similarity">
    <text evidence="6">Belongs to the radical SAM superfamily. Anaerobic sulfatase-maturating enzyme family.</text>
</comment>
<evidence type="ECO:0000256" key="2">
    <source>
        <dbReference type="ARBA" id="ARBA00022691"/>
    </source>
</evidence>
<gene>
    <name evidence="8" type="ORF">DESME_05540</name>
</gene>
<dbReference type="GO" id="GO:0016491">
    <property type="term" value="F:oxidoreductase activity"/>
    <property type="evidence" value="ECO:0007669"/>
    <property type="project" value="InterPro"/>
</dbReference>
<dbReference type="PROSITE" id="PS51918">
    <property type="entry name" value="RADICAL_SAM"/>
    <property type="match status" value="1"/>
</dbReference>
<dbReference type="SFLD" id="SFLDG01067">
    <property type="entry name" value="SPASM/twitch_domain_containing"/>
    <property type="match status" value="1"/>
</dbReference>
<keyword evidence="3" id="KW-0479">Metal-binding</keyword>
<evidence type="ECO:0000313" key="9">
    <source>
        <dbReference type="Proteomes" id="UP000010847"/>
    </source>
</evidence>
<organism evidence="8 9">
    <name type="scientific">Desulfitobacterium metallireducens DSM 15288</name>
    <dbReference type="NCBI Taxonomy" id="871968"/>
    <lineage>
        <taxon>Bacteria</taxon>
        <taxon>Bacillati</taxon>
        <taxon>Bacillota</taxon>
        <taxon>Clostridia</taxon>
        <taxon>Eubacteriales</taxon>
        <taxon>Desulfitobacteriaceae</taxon>
        <taxon>Desulfitobacterium</taxon>
    </lineage>
</organism>
<dbReference type="UniPathway" id="UPA00782"/>
<evidence type="ECO:0000256" key="4">
    <source>
        <dbReference type="ARBA" id="ARBA00023004"/>
    </source>
</evidence>
<dbReference type="InterPro" id="IPR058240">
    <property type="entry name" value="rSAM_sf"/>
</dbReference>
<proteinExistence type="inferred from homology"/>
<dbReference type="eggNOG" id="COG0641">
    <property type="taxonomic scope" value="Bacteria"/>
</dbReference>
<dbReference type="InterPro" id="IPR007197">
    <property type="entry name" value="rSAM"/>
</dbReference>
<dbReference type="Pfam" id="PF04055">
    <property type="entry name" value="Radical_SAM"/>
    <property type="match status" value="1"/>
</dbReference>
<protein>
    <submittedName>
        <fullName evidence="8">Radical SAM protein</fullName>
    </submittedName>
</protein>
<keyword evidence="4" id="KW-0408">Iron</keyword>
<accession>W0EAM1</accession>
<dbReference type="NCBIfam" id="TIGR04085">
    <property type="entry name" value="rSAM_more_4Fe4S"/>
    <property type="match status" value="1"/>
</dbReference>
<dbReference type="EMBL" id="CP007032">
    <property type="protein sequence ID" value="AHF06578.1"/>
    <property type="molecule type" value="Genomic_DNA"/>
</dbReference>
<evidence type="ECO:0000256" key="3">
    <source>
        <dbReference type="ARBA" id="ARBA00022723"/>
    </source>
</evidence>
<sequence length="452" mass="51756">MYFSQYNLILPMKENPKFPYAILNSLSGGFDLVPQEDYEKLQSLKRGEVVEDTEFLNYLQSRGYLYQDKEAENKRLQERYPEFNNALNETAPQVLFVPTYTCNLACPYCYENGIKHKKDLVTKEVVDAFFNHLAQKFPNRKPFITLFGGEALKNSIKQKEMIDYIVKEAARGGYAISAVSNGYDLKEYLDILQQAEIKEIQVTVDGPKPVHDLRRPTAGGQGTYDRIMEGLTEAIKREIPINLRAVVDKTNFEDLVTLAEDFERRGWLDFPPQRFKTAIGRNYELFECYATPQHLLGQADHWAMFIELAEKYPILKKFHKPEFKGINHLVQTGELYLPTYDTCPACKTEWVYDLYGDIYGCTASAGQDEFKLGTFYPEYTLKANEAKEWEDRSVLTIPECKDCDVSLICGGGCGAIAKDRTGRVQGPDCRPIKEILTLGLKYYGDDLLKMGF</sequence>
<dbReference type="SFLD" id="SFLDG01384">
    <property type="entry name" value="thioether_bond_formation_requi"/>
    <property type="match status" value="1"/>
</dbReference>
<dbReference type="KEGG" id="dmt:DESME_05540"/>
<reference evidence="8 9" key="1">
    <citation type="submission" date="2013-12" db="EMBL/GenBank/DDBJ databases">
        <authorList>
            <consortium name="DOE Joint Genome Institute"/>
            <person name="Smidt H."/>
            <person name="Huntemann M."/>
            <person name="Han J."/>
            <person name="Chen A."/>
            <person name="Kyrpides N."/>
            <person name="Mavromatis K."/>
            <person name="Markowitz V."/>
            <person name="Palaniappan K."/>
            <person name="Ivanova N."/>
            <person name="Schaumberg A."/>
            <person name="Pati A."/>
            <person name="Liolios K."/>
            <person name="Nordberg H.P."/>
            <person name="Cantor M.N."/>
            <person name="Hua S.X."/>
            <person name="Woyke T."/>
        </authorList>
    </citation>
    <scope>NUCLEOTIDE SEQUENCE [LARGE SCALE GENOMIC DNA]</scope>
    <source>
        <strain evidence="9">DSM 15288</strain>
    </source>
</reference>
<keyword evidence="5" id="KW-0411">Iron-sulfur</keyword>
<dbReference type="PANTHER" id="PTHR43273">
    <property type="entry name" value="ANAEROBIC SULFATASE-MATURATING ENZYME HOMOLOG ASLB-RELATED"/>
    <property type="match status" value="1"/>
</dbReference>
<dbReference type="AlphaFoldDB" id="W0EAM1"/>
<dbReference type="GO" id="GO:0046872">
    <property type="term" value="F:metal ion binding"/>
    <property type="evidence" value="ECO:0007669"/>
    <property type="project" value="UniProtKB-KW"/>
</dbReference>
<dbReference type="GO" id="GO:0051536">
    <property type="term" value="F:iron-sulfur cluster binding"/>
    <property type="evidence" value="ECO:0007669"/>
    <property type="project" value="UniProtKB-KW"/>
</dbReference>
<dbReference type="SUPFAM" id="SSF102114">
    <property type="entry name" value="Radical SAM enzymes"/>
    <property type="match status" value="1"/>
</dbReference>
<dbReference type="OrthoDB" id="9808591at2"/>
<dbReference type="SFLD" id="SFLDS00029">
    <property type="entry name" value="Radical_SAM"/>
    <property type="match status" value="1"/>
</dbReference>
<comment type="cofactor">
    <cofactor evidence="1">
        <name>[4Fe-4S] cluster</name>
        <dbReference type="ChEBI" id="CHEBI:49883"/>
    </cofactor>
</comment>
<evidence type="ECO:0000256" key="6">
    <source>
        <dbReference type="ARBA" id="ARBA00023601"/>
    </source>
</evidence>
<dbReference type="STRING" id="871968.DESME_05540"/>
<evidence type="ECO:0000256" key="1">
    <source>
        <dbReference type="ARBA" id="ARBA00001966"/>
    </source>
</evidence>
<evidence type="ECO:0000259" key="7">
    <source>
        <dbReference type="PROSITE" id="PS51918"/>
    </source>
</evidence>
<dbReference type="SFLD" id="SFLDG01386">
    <property type="entry name" value="main_SPASM_domain-containing"/>
    <property type="match status" value="1"/>
</dbReference>
<dbReference type="Gene3D" id="3.20.20.70">
    <property type="entry name" value="Aldolase class I"/>
    <property type="match status" value="1"/>
</dbReference>
<feature type="domain" description="Radical SAM core" evidence="7">
    <location>
        <begin position="89"/>
        <end position="327"/>
    </location>
</feature>
<dbReference type="InterPro" id="IPR023867">
    <property type="entry name" value="Sulphatase_maturase_rSAM"/>
</dbReference>
<dbReference type="PANTHER" id="PTHR43273:SF3">
    <property type="entry name" value="ANAEROBIC SULFATASE-MATURATING ENZYME HOMOLOG ASLB-RELATED"/>
    <property type="match status" value="1"/>
</dbReference>
<keyword evidence="9" id="KW-1185">Reference proteome</keyword>
<evidence type="ECO:0000313" key="8">
    <source>
        <dbReference type="EMBL" id="AHF06578.1"/>
    </source>
</evidence>
<evidence type="ECO:0000256" key="5">
    <source>
        <dbReference type="ARBA" id="ARBA00023014"/>
    </source>
</evidence>
<dbReference type="CDD" id="cd01335">
    <property type="entry name" value="Radical_SAM"/>
    <property type="match status" value="1"/>
</dbReference>
<dbReference type="HOGENOM" id="CLU_009273_3_1_9"/>
<keyword evidence="2" id="KW-0949">S-adenosyl-L-methionine</keyword>
<name>W0EAM1_9FIRM</name>